<evidence type="ECO:0000256" key="2">
    <source>
        <dbReference type="ARBA" id="ARBA00022737"/>
    </source>
</evidence>
<dbReference type="EMBL" id="JAHZIJ010000016">
    <property type="protein sequence ID" value="MBW7476721.1"/>
    <property type="molecule type" value="Genomic_DNA"/>
</dbReference>
<proteinExistence type="predicted"/>
<dbReference type="RefSeq" id="WP_219873973.1">
    <property type="nucleotide sequence ID" value="NZ_JAHZIJ010000016.1"/>
</dbReference>
<dbReference type="PROSITE" id="PS00101">
    <property type="entry name" value="HEXAPEP_TRANSFERASES"/>
    <property type="match status" value="1"/>
</dbReference>
<evidence type="ECO:0000313" key="3">
    <source>
        <dbReference type="EMBL" id="MBW7476721.1"/>
    </source>
</evidence>
<comment type="caution">
    <text evidence="3">The sequence shown here is derived from an EMBL/GenBank/DDBJ whole genome shotgun (WGS) entry which is preliminary data.</text>
</comment>
<dbReference type="InterPro" id="IPR011004">
    <property type="entry name" value="Trimer_LpxA-like_sf"/>
</dbReference>
<organism evidence="3 4">
    <name type="scientific">Paenibacillus oenotherae</name>
    <dbReference type="NCBI Taxonomy" id="1435645"/>
    <lineage>
        <taxon>Bacteria</taxon>
        <taxon>Bacillati</taxon>
        <taxon>Bacillota</taxon>
        <taxon>Bacilli</taxon>
        <taxon>Bacillales</taxon>
        <taxon>Paenibacillaceae</taxon>
        <taxon>Paenibacillus</taxon>
    </lineage>
</organism>
<keyword evidence="3" id="KW-0012">Acyltransferase</keyword>
<keyword evidence="4" id="KW-1185">Reference proteome</keyword>
<evidence type="ECO:0000256" key="1">
    <source>
        <dbReference type="ARBA" id="ARBA00022679"/>
    </source>
</evidence>
<dbReference type="InterPro" id="IPR051159">
    <property type="entry name" value="Hexapeptide_acetyltransf"/>
</dbReference>
<dbReference type="Proteomes" id="UP000812277">
    <property type="component" value="Unassembled WGS sequence"/>
</dbReference>
<evidence type="ECO:0000313" key="4">
    <source>
        <dbReference type="Proteomes" id="UP000812277"/>
    </source>
</evidence>
<gene>
    <name evidence="3" type="ORF">K0T92_18545</name>
</gene>
<reference evidence="3 4" key="1">
    <citation type="submission" date="2021-07" db="EMBL/GenBank/DDBJ databases">
        <title>Paenibacillus radiodurans sp. nov., isolated from the southeastern edge of Tengger Desert.</title>
        <authorList>
            <person name="Zhang G."/>
        </authorList>
    </citation>
    <scope>NUCLEOTIDE SEQUENCE [LARGE SCALE GENOMIC DNA]</scope>
    <source>
        <strain evidence="3 4">DT7-4</strain>
    </source>
</reference>
<dbReference type="Pfam" id="PF00132">
    <property type="entry name" value="Hexapep"/>
    <property type="match status" value="1"/>
</dbReference>
<sequence>MVILFIRIKRKLVRMAATAITKLLLKEYGIPCGKELIAVGMPVIEKHAGSSITIGDNAVLCSADYSNPLGINHRCVIRTLAPSAAIEIGNDVGMSGASICAAFHVKIGNDVMLGVNVHICDTDFHPLKPENRRYNDSAEDVGVARTVIEDNVWIGANVMVLKGVTIGKNSVIGAGSIVTGNIPANVIAAGIPARTIKPLVRDGSYEQIS</sequence>
<keyword evidence="2" id="KW-0677">Repeat</keyword>
<dbReference type="InterPro" id="IPR001451">
    <property type="entry name" value="Hexapep"/>
</dbReference>
<dbReference type="SUPFAM" id="SSF51161">
    <property type="entry name" value="Trimeric LpxA-like enzymes"/>
    <property type="match status" value="1"/>
</dbReference>
<name>A0ABS7DAV0_9BACL</name>
<keyword evidence="1" id="KW-0808">Transferase</keyword>
<accession>A0ABS7DAV0</accession>
<dbReference type="Gene3D" id="2.160.10.10">
    <property type="entry name" value="Hexapeptide repeat proteins"/>
    <property type="match status" value="1"/>
</dbReference>
<protein>
    <submittedName>
        <fullName evidence="3">Acyltransferase</fullName>
    </submittedName>
</protein>
<dbReference type="PANTHER" id="PTHR23416">
    <property type="entry name" value="SIALIC ACID SYNTHASE-RELATED"/>
    <property type="match status" value="1"/>
</dbReference>
<dbReference type="GO" id="GO:0016746">
    <property type="term" value="F:acyltransferase activity"/>
    <property type="evidence" value="ECO:0007669"/>
    <property type="project" value="UniProtKB-KW"/>
</dbReference>
<dbReference type="CDD" id="cd04647">
    <property type="entry name" value="LbH_MAT_like"/>
    <property type="match status" value="1"/>
</dbReference>
<dbReference type="InterPro" id="IPR018357">
    <property type="entry name" value="Hexapep_transf_CS"/>
</dbReference>